<sequence>MYMWQKIKSFTDKLMGQKLSGADLEDDEFQLSAVALMVHAARIDGFYSADEARVMHKQIQKHFEISEEEASLLIKQADDAERDAIDLYKFTKKLNDELDNDGRKEIVRMLWKIVLADNEITPFEDNLIWRVSELLGVSTNDRIALREAVKAGL</sequence>
<name>A0A2A4Z572_9PROT</name>
<proteinExistence type="predicted"/>
<dbReference type="InterPro" id="IPR029024">
    <property type="entry name" value="TerB-like"/>
</dbReference>
<dbReference type="Gene3D" id="1.10.3680.10">
    <property type="entry name" value="TerB-like"/>
    <property type="match status" value="1"/>
</dbReference>
<dbReference type="InterPro" id="IPR007791">
    <property type="entry name" value="DjlA_N"/>
</dbReference>
<dbReference type="Pfam" id="PF05099">
    <property type="entry name" value="TerB"/>
    <property type="match status" value="1"/>
</dbReference>
<accession>A0A2A4Z572</accession>
<dbReference type="SUPFAM" id="SSF158682">
    <property type="entry name" value="TerB-like"/>
    <property type="match status" value="1"/>
</dbReference>
<dbReference type="EMBL" id="NVUS01000007">
    <property type="protein sequence ID" value="PCJ01686.1"/>
    <property type="molecule type" value="Genomic_DNA"/>
</dbReference>
<feature type="domain" description="Co-chaperone DjlA N-terminal" evidence="1">
    <location>
        <begin position="31"/>
        <end position="146"/>
    </location>
</feature>
<evidence type="ECO:0000313" key="2">
    <source>
        <dbReference type="EMBL" id="PCJ01686.1"/>
    </source>
</evidence>
<organism evidence="2">
    <name type="scientific">OCS116 cluster bacterium</name>
    <dbReference type="NCBI Taxonomy" id="2030921"/>
    <lineage>
        <taxon>Bacteria</taxon>
        <taxon>Pseudomonadati</taxon>
        <taxon>Pseudomonadota</taxon>
        <taxon>Alphaproteobacteria</taxon>
        <taxon>OCS116 cluster</taxon>
    </lineage>
</organism>
<comment type="caution">
    <text evidence="2">The sequence shown here is derived from an EMBL/GenBank/DDBJ whole genome shotgun (WGS) entry which is preliminary data.</text>
</comment>
<gene>
    <name evidence="2" type="ORF">COB13_07465</name>
</gene>
<dbReference type="AlphaFoldDB" id="A0A2A4Z572"/>
<evidence type="ECO:0000259" key="1">
    <source>
        <dbReference type="Pfam" id="PF05099"/>
    </source>
</evidence>
<protein>
    <recommendedName>
        <fullName evidence="1">Co-chaperone DjlA N-terminal domain-containing protein</fullName>
    </recommendedName>
</protein>
<dbReference type="CDD" id="cd07313">
    <property type="entry name" value="terB_like_2"/>
    <property type="match status" value="1"/>
</dbReference>
<reference key="1">
    <citation type="submission" date="2017-08" db="EMBL/GenBank/DDBJ databases">
        <title>A dynamic microbial community with high functional redundancy inhabits the cold, oxic subseafloor aquifer.</title>
        <authorList>
            <person name="Tully B.J."/>
            <person name="Wheat C.G."/>
            <person name="Glazer B.T."/>
            <person name="Huber J.A."/>
        </authorList>
    </citation>
    <scope>NUCLEOTIDE SEQUENCE [LARGE SCALE GENOMIC DNA]</scope>
</reference>
<reference evidence="2" key="2">
    <citation type="journal article" date="2018" name="ISME J.">
        <title>A dynamic microbial community with high functional redundancy inhabits the cold, oxic subseafloor aquifer.</title>
        <authorList>
            <person name="Tully B.J."/>
            <person name="Wheat C.G."/>
            <person name="Glazer B.T."/>
            <person name="Huber J.A."/>
        </authorList>
    </citation>
    <scope>NUCLEOTIDE SEQUENCE</scope>
    <source>
        <strain evidence="2">NORP83</strain>
    </source>
</reference>